<dbReference type="AlphaFoldDB" id="E2ZCH5"/>
<evidence type="ECO:0000259" key="2">
    <source>
        <dbReference type="PROSITE" id="PS51782"/>
    </source>
</evidence>
<dbReference type="Pfam" id="PF01476">
    <property type="entry name" value="LysM"/>
    <property type="match status" value="1"/>
</dbReference>
<evidence type="ECO:0000256" key="1">
    <source>
        <dbReference type="SAM" id="Phobius"/>
    </source>
</evidence>
<dbReference type="RefSeq" id="WP_006942518.1">
    <property type="nucleotide sequence ID" value="NZ_GL538208.1"/>
</dbReference>
<accession>E2ZCH5</accession>
<organism evidence="3 4">
    <name type="scientific">Megasphaera micronuciformis F0359</name>
    <dbReference type="NCBI Taxonomy" id="706434"/>
    <lineage>
        <taxon>Bacteria</taxon>
        <taxon>Bacillati</taxon>
        <taxon>Bacillota</taxon>
        <taxon>Negativicutes</taxon>
        <taxon>Veillonellales</taxon>
        <taxon>Veillonellaceae</taxon>
        <taxon>Megasphaera</taxon>
    </lineage>
</organism>
<evidence type="ECO:0000313" key="3">
    <source>
        <dbReference type="EMBL" id="EFQ04162.1"/>
    </source>
</evidence>
<dbReference type="eggNOG" id="COG1388">
    <property type="taxonomic scope" value="Bacteria"/>
</dbReference>
<keyword evidence="4" id="KW-1185">Reference proteome</keyword>
<dbReference type="EMBL" id="AECS01000037">
    <property type="protein sequence ID" value="EFQ04162.1"/>
    <property type="molecule type" value="Genomic_DNA"/>
</dbReference>
<keyword evidence="1" id="KW-0812">Transmembrane</keyword>
<reference evidence="3 4" key="1">
    <citation type="submission" date="2010-08" db="EMBL/GenBank/DDBJ databases">
        <authorList>
            <person name="Weinstock G."/>
            <person name="Sodergren E."/>
            <person name="Clifton S."/>
            <person name="Fulton L."/>
            <person name="Fulton B."/>
            <person name="Courtney L."/>
            <person name="Fronick C."/>
            <person name="Harrison M."/>
            <person name="Strong C."/>
            <person name="Farmer C."/>
            <person name="Delahaunty K."/>
            <person name="Markovic C."/>
            <person name="Hall O."/>
            <person name="Minx P."/>
            <person name="Tomlinson C."/>
            <person name="Mitreva M."/>
            <person name="Hou S."/>
            <person name="Chen J."/>
            <person name="Wollam A."/>
            <person name="Pepin K.H."/>
            <person name="Johnson M."/>
            <person name="Bhonagiri V."/>
            <person name="Zhang X."/>
            <person name="Suruliraj S."/>
            <person name="Warren W."/>
            <person name="Chinwalla A."/>
            <person name="Mardis E.R."/>
            <person name="Wilson R.K."/>
        </authorList>
    </citation>
    <scope>NUCLEOTIDE SEQUENCE [LARGE SCALE GENOMIC DNA]</scope>
    <source>
        <strain evidence="3 4">F0359</strain>
    </source>
</reference>
<dbReference type="SUPFAM" id="SSF54106">
    <property type="entry name" value="LysM domain"/>
    <property type="match status" value="1"/>
</dbReference>
<comment type="caution">
    <text evidence="3">The sequence shown here is derived from an EMBL/GenBank/DDBJ whole genome shotgun (WGS) entry which is preliminary data.</text>
</comment>
<protein>
    <submittedName>
        <fullName evidence="3">LysM domain protein</fullName>
    </submittedName>
</protein>
<dbReference type="Proteomes" id="UP000003195">
    <property type="component" value="Unassembled WGS sequence"/>
</dbReference>
<keyword evidence="1" id="KW-0472">Membrane</keyword>
<feature type="transmembrane region" description="Helical" evidence="1">
    <location>
        <begin position="12"/>
        <end position="33"/>
    </location>
</feature>
<sequence>MKRKTKKSNGRLQNIRFILIAVILVASLTQIGWMNNQTEKEFVSVTVHQGDTLWKIASASTADNKDVRSTVYAIVDANNLGHNQDIYPGQVLKVPVSK</sequence>
<dbReference type="InterPro" id="IPR036779">
    <property type="entry name" value="LysM_dom_sf"/>
</dbReference>
<evidence type="ECO:0000313" key="4">
    <source>
        <dbReference type="Proteomes" id="UP000003195"/>
    </source>
</evidence>
<gene>
    <name evidence="3" type="ORF">HMPREF9429_01347</name>
</gene>
<keyword evidence="1" id="KW-1133">Transmembrane helix</keyword>
<proteinExistence type="predicted"/>
<dbReference type="InterPro" id="IPR018392">
    <property type="entry name" value="LysM"/>
</dbReference>
<dbReference type="PROSITE" id="PS51782">
    <property type="entry name" value="LYSM"/>
    <property type="match status" value="1"/>
</dbReference>
<dbReference type="SMART" id="SM00257">
    <property type="entry name" value="LysM"/>
    <property type="match status" value="1"/>
</dbReference>
<feature type="domain" description="LysM" evidence="2">
    <location>
        <begin position="43"/>
        <end position="94"/>
    </location>
</feature>
<dbReference type="CDD" id="cd00118">
    <property type="entry name" value="LysM"/>
    <property type="match status" value="1"/>
</dbReference>
<dbReference type="STRING" id="706434.HMPREF9429_01347"/>
<name>E2ZCH5_9FIRM</name>
<dbReference type="HOGENOM" id="CLU_136034_3_0_9"/>
<dbReference type="Gene3D" id="3.10.350.10">
    <property type="entry name" value="LysM domain"/>
    <property type="match status" value="1"/>
</dbReference>
<dbReference type="OrthoDB" id="2679564at2"/>